<dbReference type="EMBL" id="AFRQ01000059">
    <property type="protein sequence ID" value="EGP45305.1"/>
    <property type="molecule type" value="Genomic_DNA"/>
</dbReference>
<reference evidence="1 2" key="1">
    <citation type="submission" date="2011-06" db="EMBL/GenBank/DDBJ databases">
        <authorList>
            <person name="Bador J."/>
            <person name="Amoureux L."/>
            <person name="Neuwirth C."/>
        </authorList>
    </citation>
    <scope>NUCLEOTIDE SEQUENCE [LARGE SCALE GENOMIC DNA]</scope>
    <source>
        <strain evidence="1 2">AXX-A</strain>
    </source>
</reference>
<evidence type="ECO:0000313" key="2">
    <source>
        <dbReference type="Proteomes" id="UP000004853"/>
    </source>
</evidence>
<proteinExistence type="predicted"/>
<accession>F7T2Z0</accession>
<gene>
    <name evidence="1" type="ORF">AXXA_16522</name>
</gene>
<sequence>MTLGTWFCGHSLTSKLTYPLSFRSLDFDVHWVDVHEALRDFLSSLLDHSMQLR</sequence>
<dbReference type="Proteomes" id="UP000004853">
    <property type="component" value="Unassembled WGS sequence"/>
</dbReference>
<dbReference type="AlphaFoldDB" id="F7T2Z0"/>
<evidence type="ECO:0000313" key="1">
    <source>
        <dbReference type="EMBL" id="EGP45305.1"/>
    </source>
</evidence>
<dbReference type="HOGENOM" id="CLU_3057405_0_0_4"/>
<comment type="caution">
    <text evidence="1">The sequence shown here is derived from an EMBL/GenBank/DDBJ whole genome shotgun (WGS) entry which is preliminary data.</text>
</comment>
<name>F7T2Z0_9BURK</name>
<protein>
    <submittedName>
        <fullName evidence="1">Uncharacterized protein</fullName>
    </submittedName>
</protein>
<organism evidence="1 2">
    <name type="scientific">Achromobacter insuavis AXX-A</name>
    <dbReference type="NCBI Taxonomy" id="1003200"/>
    <lineage>
        <taxon>Bacteria</taxon>
        <taxon>Pseudomonadati</taxon>
        <taxon>Pseudomonadota</taxon>
        <taxon>Betaproteobacteria</taxon>
        <taxon>Burkholderiales</taxon>
        <taxon>Alcaligenaceae</taxon>
        <taxon>Achromobacter</taxon>
    </lineage>
</organism>